<dbReference type="SUPFAM" id="SSF55729">
    <property type="entry name" value="Acyl-CoA N-acyltransferases (Nat)"/>
    <property type="match status" value="1"/>
</dbReference>
<evidence type="ECO:0000313" key="3">
    <source>
        <dbReference type="Proteomes" id="UP000321938"/>
    </source>
</evidence>
<evidence type="ECO:0000259" key="1">
    <source>
        <dbReference type="PROSITE" id="PS51186"/>
    </source>
</evidence>
<keyword evidence="2" id="KW-0808">Transferase</keyword>
<dbReference type="AlphaFoldDB" id="A0A5C7BB12"/>
<dbReference type="PANTHER" id="PTHR43072">
    <property type="entry name" value="N-ACETYLTRANSFERASE"/>
    <property type="match status" value="1"/>
</dbReference>
<evidence type="ECO:0000313" key="2">
    <source>
        <dbReference type="EMBL" id="TXE17413.1"/>
    </source>
</evidence>
<dbReference type="PANTHER" id="PTHR43072:SF60">
    <property type="entry name" value="L-2,4-DIAMINOBUTYRIC ACID ACETYLTRANSFERASE"/>
    <property type="match status" value="1"/>
</dbReference>
<proteinExistence type="predicted"/>
<sequence length="144" mass="16589">MTITHAKLKDLDSLASLFDSYRVFYNQDSNIEVAKRFLKQRMIRDDSIIYIANDNDKAIGFAQLYPLFSSVSMQPMYLLNDLFVSSKHRSQGIGEALVNRAKHLCVSENNKGLAIQTAFNNPAQHLYKRLGFIKDTNLQFFLEY</sequence>
<dbReference type="RefSeq" id="WP_028871876.1">
    <property type="nucleotide sequence ID" value="NZ_VOSB01000012.1"/>
</dbReference>
<feature type="domain" description="N-acetyltransferase" evidence="1">
    <location>
        <begin position="1"/>
        <end position="144"/>
    </location>
</feature>
<name>A0A5C7BB12_9FLAO</name>
<dbReference type="Pfam" id="PF00583">
    <property type="entry name" value="Acetyltransf_1"/>
    <property type="match status" value="1"/>
</dbReference>
<dbReference type="OrthoDB" id="9792929at2"/>
<dbReference type="Proteomes" id="UP000321938">
    <property type="component" value="Unassembled WGS sequence"/>
</dbReference>
<reference evidence="2 3" key="1">
    <citation type="submission" date="2019-08" db="EMBL/GenBank/DDBJ databases">
        <title>Genome of Psychroserpens burtonensis ACAM 167.</title>
        <authorList>
            <person name="Bowman J.P."/>
        </authorList>
    </citation>
    <scope>NUCLEOTIDE SEQUENCE [LARGE SCALE GENOMIC DNA]</scope>
    <source>
        <strain evidence="2 3">ACAM 167</strain>
    </source>
</reference>
<dbReference type="CDD" id="cd04301">
    <property type="entry name" value="NAT_SF"/>
    <property type="match status" value="1"/>
</dbReference>
<protein>
    <submittedName>
        <fullName evidence="2">GNAT family N-acetyltransferase</fullName>
    </submittedName>
</protein>
<dbReference type="STRING" id="1123037.GCA_000425305_01938"/>
<dbReference type="EMBL" id="VOSB01000012">
    <property type="protein sequence ID" value="TXE17413.1"/>
    <property type="molecule type" value="Genomic_DNA"/>
</dbReference>
<dbReference type="PROSITE" id="PS51186">
    <property type="entry name" value="GNAT"/>
    <property type="match status" value="1"/>
</dbReference>
<dbReference type="GO" id="GO:0016747">
    <property type="term" value="F:acyltransferase activity, transferring groups other than amino-acyl groups"/>
    <property type="evidence" value="ECO:0007669"/>
    <property type="project" value="InterPro"/>
</dbReference>
<keyword evidence="3" id="KW-1185">Reference proteome</keyword>
<organism evidence="2 3">
    <name type="scientific">Psychroserpens burtonensis</name>
    <dbReference type="NCBI Taxonomy" id="49278"/>
    <lineage>
        <taxon>Bacteria</taxon>
        <taxon>Pseudomonadati</taxon>
        <taxon>Bacteroidota</taxon>
        <taxon>Flavobacteriia</taxon>
        <taxon>Flavobacteriales</taxon>
        <taxon>Flavobacteriaceae</taxon>
        <taxon>Psychroserpens</taxon>
    </lineage>
</organism>
<accession>A0A5C7BB12</accession>
<gene>
    <name evidence="2" type="ORF">ES692_09045</name>
</gene>
<dbReference type="InterPro" id="IPR000182">
    <property type="entry name" value="GNAT_dom"/>
</dbReference>
<dbReference type="Gene3D" id="3.40.630.30">
    <property type="match status" value="1"/>
</dbReference>
<comment type="caution">
    <text evidence="2">The sequence shown here is derived from an EMBL/GenBank/DDBJ whole genome shotgun (WGS) entry which is preliminary data.</text>
</comment>
<dbReference type="InterPro" id="IPR016181">
    <property type="entry name" value="Acyl_CoA_acyltransferase"/>
</dbReference>